<evidence type="ECO:0000256" key="4">
    <source>
        <dbReference type="ARBA" id="ARBA00022670"/>
    </source>
</evidence>
<dbReference type="STRING" id="4072.A0A2G2ZTU6"/>
<evidence type="ECO:0000256" key="1">
    <source>
        <dbReference type="ARBA" id="ARBA00000707"/>
    </source>
</evidence>
<keyword evidence="12" id="KW-1185">Reference proteome</keyword>
<evidence type="ECO:0000256" key="7">
    <source>
        <dbReference type="ARBA" id="ARBA00022807"/>
    </source>
</evidence>
<comment type="caution">
    <text evidence="11">The sequence shown here is derived from an EMBL/GenBank/DDBJ whole genome shotgun (WGS) entry which is preliminary data.</text>
</comment>
<dbReference type="PROSITE" id="PS00973">
    <property type="entry name" value="USP_2"/>
    <property type="match status" value="1"/>
</dbReference>
<dbReference type="GO" id="GO:0016579">
    <property type="term" value="P:protein deubiquitination"/>
    <property type="evidence" value="ECO:0007669"/>
    <property type="project" value="InterPro"/>
</dbReference>
<dbReference type="EC" id="3.4.19.12" evidence="3"/>
<feature type="compositionally biased region" description="Polar residues" evidence="9">
    <location>
        <begin position="2086"/>
        <end position="2104"/>
    </location>
</feature>
<dbReference type="InterPro" id="IPR001394">
    <property type="entry name" value="Peptidase_C19_UCH"/>
</dbReference>
<accession>A0A2G2ZTU6</accession>
<keyword evidence="7" id="KW-0788">Thiol protease</keyword>
<evidence type="ECO:0000313" key="12">
    <source>
        <dbReference type="Proteomes" id="UP000222542"/>
    </source>
</evidence>
<dbReference type="GO" id="GO:0006508">
    <property type="term" value="P:proteolysis"/>
    <property type="evidence" value="ECO:0007669"/>
    <property type="project" value="UniProtKB-KW"/>
</dbReference>
<protein>
    <recommendedName>
        <fullName evidence="3">ubiquitinyl hydrolase 1</fullName>
        <ecNumber evidence="3">3.4.19.12</ecNumber>
    </recommendedName>
</protein>
<dbReference type="Pfam" id="PF07727">
    <property type="entry name" value="RVT_2"/>
    <property type="match status" value="1"/>
</dbReference>
<feature type="domain" description="USP" evidence="10">
    <location>
        <begin position="1710"/>
        <end position="2003"/>
    </location>
</feature>
<evidence type="ECO:0000259" key="10">
    <source>
        <dbReference type="PROSITE" id="PS50235"/>
    </source>
</evidence>
<dbReference type="PROSITE" id="PS00972">
    <property type="entry name" value="USP_1"/>
    <property type="match status" value="1"/>
</dbReference>
<name>A0A2G2ZTU6_CAPAN</name>
<evidence type="ECO:0000256" key="3">
    <source>
        <dbReference type="ARBA" id="ARBA00012759"/>
    </source>
</evidence>
<evidence type="ECO:0000256" key="2">
    <source>
        <dbReference type="ARBA" id="ARBA00009085"/>
    </source>
</evidence>
<gene>
    <name evidence="11" type="ORF">T459_07502</name>
</gene>
<dbReference type="Gramene" id="PHT85396">
    <property type="protein sequence ID" value="PHT85396"/>
    <property type="gene ID" value="T459_07502"/>
</dbReference>
<sequence>MAMISCDSKRPYVEGDQLDRLTALPISVKHHIQERLSMEEAARMGILSRPWRYVWASIPKLVFSAQFCQRKPLIDVIDTVLLQHHGAIKTFVLEISPIPPSKHSVIDQWMLLLLRNGIMNLNLLNLQDAAPYILPSYIYKEAVKMSILSKTWLQASLTLPNLKFTVDHSNGNMKIVVDNIMERYRKGKIAIEKFELGTTPSRDNYVSSRVFSRIDKWLDVAIQNGVKDLVLTHGSYRLPIFTILAAKSLRELVLEYCNLMPVSLSSGVVNCNCLRKLSLLYVTLDDHMLQTLLKSCPLIVSFILNCCLGLEKIELLNLQKIKSVSIRKLKNQRVKIEASTLEHLSYSGFSEGLDVVECQNLKYLELSDVYISDGFLQHLISRSQFLESLMLDGVSCWSKRFNTFKSQSLKILKIVNFRTYFGIKEIDAPNLVSIECKGSDIPELKFARVSSQLKHSKIVAICRNNVNAAWFGKLRKFLSNFTTWSQVSLDFSSTYNLINMNDSQLHLRVATPQVDVLNVDIQSSWELPTFVDALLLTCRPKRLNLHSSIKVNKCFISRLISMKNSWHSTSHGMSCHPRILNLLSSIKMNKCFISRLMSMKNSRHSSSHEREPWHSQLIEIKAFDMKNQPLKLTKIKFSCEKCTAQVSIEKQLMLDNAPSVVVFHLKRFQNDGSVVQKVDKRASFSLELDLLPHSNHDNQTNNEEMKYDLYAVIVIVHAGFTSSSGHYYGFIRPAPNDWYKFDDSEDHLSILKEIFSDLESMEVKYDEEDLGLILLCSLPASYTTFRDMILYSRDTLIIDEVYDTLLSKEKIKHLVKGSKTPGDGLIDQGMTRERNSGGDDRFRLKSRNRNKTCNYFSKGVVLMGNNTPCKIVGIGTIRIKMFDGVVRTLGDVRYVPDLKRNLFSLSTLDSNGYRYTGEGGVSKVTKGSLIVMKGQRKTANLYVLQGSTVIGPELGRTTLVQGGVRWSIAWSTVRRTTLSHITRGMAHCNIATVEVNDPSHARRKEALVQQKATFSAIVTSIHWDCTGDALGLPPHVMFCRFQRNCEALNSSSYSVAKWCGQTNEYNYNGEVAIDKKTPQEVWSGTLASYSNLRIFGCLVYAHVDNGNLKLKIVKCLFMGYQLGVKDELSDMNQQKSSTHVKLQILVELTPVRTSQSSPELQSDTISSSPPVMLQYSIAKQRPKRYIRLPKKYVEADLIAYALNVAEGIDSDEEPSSYSEAVPGIDFIDVFSPVVKHSLIRALLGIVAMHNLDLEQLDVKTAFLHRELEKDIYMQQPEGFVVSENEDYVCLLKKSLCGFKQLPRQWYKRFNMRNAKPVSTPSEVHFKLSTTLSLKTDDEHHYMSRVPYSSAVGSFMYAMFGRNRDGVIGYIDSGFAGDHDKRRSLTGYIFTIGGCAISWKATLQTTIALSTTEAEYMAITEAFKEAILLNDQMLHERTKHIDVRYHFVLEIIAHGVIVVSKISTHDKPTDMMTKTLPSAKFENCLDLVSTRRCSRIHAPTGAINLSDSHELNKIVDKVERDHSYLVPDIFVPNSVFSKSTHHVESSDSDPWIDSSTSDDDDLDTVDSEWFVANDGPIDAKPIASVESKYDFEVKPITSIGPKYDFEVKPITSVGPKCDFEVKPITSVGPKYDFEVKPITSVGPKYDFEVKPIQTVESKCDFGVKPITSIGPKCDFEAKPISSLEAKCDFARENEENKPVWTPNVLKTYKGTGLVNLGNTCFLNAVLQCFMHTVPLFDLLLRNTHVPCDRYADFCLICVFKELIGSSLAYDGGSISPWKLVDNLSYFSSGFRKYQQEDAHEFSQCFLNRLESQCNDIVQQVFGGRLVSKLRCCNCGHCSNTYEPLIDVSLEIKDADSLHSALESFTRVEKLDDPEIKYTCERCKEQVSIEKQLMLYNAPSVAVFHLKRFQNDSSIVQKVDKHISFPLELDLLPYTENIQSYNEEMKYDLYAVIVHAGSTSSSGHYYSFICAEPNEWYKFDDSTISRVHEDLVLEEEAYIMFYAKRDTLWFSDFGALQLHNVDTIRLLYLSLPNNHASYVSESNASAIDTSSSAARPTGAINSSDFHELTKIADNELKKTVQMFTLGSPSAINSSKENNTSQDTGVTESVRKMHKSCSS</sequence>
<dbReference type="SUPFAM" id="SSF54001">
    <property type="entry name" value="Cysteine proteinases"/>
    <property type="match status" value="2"/>
</dbReference>
<comment type="catalytic activity">
    <reaction evidence="1">
        <text>Thiol-dependent hydrolysis of ester, thioester, amide, peptide and isopeptide bonds formed by the C-terminal Gly of ubiquitin (a 76-residue protein attached to proteins as an intracellular targeting signal).</text>
        <dbReference type="EC" id="3.4.19.12"/>
    </reaction>
</comment>
<feature type="domain" description="USP" evidence="10">
    <location>
        <begin position="505"/>
        <end position="767"/>
    </location>
</feature>
<evidence type="ECO:0000256" key="8">
    <source>
        <dbReference type="ARBA" id="ARBA00037450"/>
    </source>
</evidence>
<dbReference type="InterPro" id="IPR050164">
    <property type="entry name" value="Peptidase_C19"/>
</dbReference>
<keyword evidence="5" id="KW-0833">Ubl conjugation pathway</keyword>
<dbReference type="InterPro" id="IPR013103">
    <property type="entry name" value="RVT_2"/>
</dbReference>
<keyword evidence="4" id="KW-0645">Protease</keyword>
<dbReference type="GO" id="GO:0004843">
    <property type="term" value="F:cysteine-type deubiquitinase activity"/>
    <property type="evidence" value="ECO:0000318"/>
    <property type="project" value="GO_Central"/>
</dbReference>
<dbReference type="InterPro" id="IPR018200">
    <property type="entry name" value="USP_CS"/>
</dbReference>
<dbReference type="Pfam" id="PF24758">
    <property type="entry name" value="LRR_At5g56370"/>
    <property type="match status" value="2"/>
</dbReference>
<reference evidence="11 12" key="2">
    <citation type="journal article" date="2017" name="Genome Biol.">
        <title>New reference genome sequences of hot pepper reveal the massive evolution of plant disease-resistance genes by retroduplication.</title>
        <authorList>
            <person name="Kim S."/>
            <person name="Park J."/>
            <person name="Yeom S.I."/>
            <person name="Kim Y.M."/>
            <person name="Seo E."/>
            <person name="Kim K.T."/>
            <person name="Kim M.S."/>
            <person name="Lee J.M."/>
            <person name="Cheong K."/>
            <person name="Shin H.S."/>
            <person name="Kim S.B."/>
            <person name="Han K."/>
            <person name="Lee J."/>
            <person name="Park M."/>
            <person name="Lee H.A."/>
            <person name="Lee H.Y."/>
            <person name="Lee Y."/>
            <person name="Oh S."/>
            <person name="Lee J.H."/>
            <person name="Choi E."/>
            <person name="Choi E."/>
            <person name="Lee S.E."/>
            <person name="Jeon J."/>
            <person name="Kim H."/>
            <person name="Choi G."/>
            <person name="Song H."/>
            <person name="Lee J."/>
            <person name="Lee S.C."/>
            <person name="Kwon J.K."/>
            <person name="Lee H.Y."/>
            <person name="Koo N."/>
            <person name="Hong Y."/>
            <person name="Kim R.W."/>
            <person name="Kang W.H."/>
            <person name="Huh J.H."/>
            <person name="Kang B.C."/>
            <person name="Yang T.J."/>
            <person name="Lee Y.H."/>
            <person name="Bennetzen J.L."/>
            <person name="Choi D."/>
        </authorList>
    </citation>
    <scope>NUCLEOTIDE SEQUENCE [LARGE SCALE GENOMIC DNA]</scope>
    <source>
        <strain evidence="12">cv. CM334</strain>
    </source>
</reference>
<feature type="region of interest" description="Disordered" evidence="9">
    <location>
        <begin position="2086"/>
        <end position="2116"/>
    </location>
</feature>
<dbReference type="GO" id="GO:0005634">
    <property type="term" value="C:nucleus"/>
    <property type="evidence" value="ECO:0000318"/>
    <property type="project" value="GO_Central"/>
</dbReference>
<dbReference type="PROSITE" id="PS50235">
    <property type="entry name" value="USP_3"/>
    <property type="match status" value="2"/>
</dbReference>
<evidence type="ECO:0000256" key="5">
    <source>
        <dbReference type="ARBA" id="ARBA00022786"/>
    </source>
</evidence>
<reference evidence="11 12" key="1">
    <citation type="journal article" date="2014" name="Nat. Genet.">
        <title>Genome sequence of the hot pepper provides insights into the evolution of pungency in Capsicum species.</title>
        <authorList>
            <person name="Kim S."/>
            <person name="Park M."/>
            <person name="Yeom S.I."/>
            <person name="Kim Y.M."/>
            <person name="Lee J.M."/>
            <person name="Lee H.A."/>
            <person name="Seo E."/>
            <person name="Choi J."/>
            <person name="Cheong K."/>
            <person name="Kim K.T."/>
            <person name="Jung K."/>
            <person name="Lee G.W."/>
            <person name="Oh S.K."/>
            <person name="Bae C."/>
            <person name="Kim S.B."/>
            <person name="Lee H.Y."/>
            <person name="Kim S.Y."/>
            <person name="Kim M.S."/>
            <person name="Kang B.C."/>
            <person name="Jo Y.D."/>
            <person name="Yang H.B."/>
            <person name="Jeong H.J."/>
            <person name="Kang W.H."/>
            <person name="Kwon J.K."/>
            <person name="Shin C."/>
            <person name="Lim J.Y."/>
            <person name="Park J.H."/>
            <person name="Huh J.H."/>
            <person name="Kim J.S."/>
            <person name="Kim B.D."/>
            <person name="Cohen O."/>
            <person name="Paran I."/>
            <person name="Suh M.C."/>
            <person name="Lee S.B."/>
            <person name="Kim Y.K."/>
            <person name="Shin Y."/>
            <person name="Noh S.J."/>
            <person name="Park J."/>
            <person name="Seo Y.S."/>
            <person name="Kwon S.Y."/>
            <person name="Kim H.A."/>
            <person name="Park J.M."/>
            <person name="Kim H.J."/>
            <person name="Choi S.B."/>
            <person name="Bosland P.W."/>
            <person name="Reeves G."/>
            <person name="Jo S.H."/>
            <person name="Lee B.W."/>
            <person name="Cho H.T."/>
            <person name="Choi H.S."/>
            <person name="Lee M.S."/>
            <person name="Yu Y."/>
            <person name="Do Choi Y."/>
            <person name="Park B.S."/>
            <person name="van Deynze A."/>
            <person name="Ashrafi H."/>
            <person name="Hill T."/>
            <person name="Kim W.T."/>
            <person name="Pai H.S."/>
            <person name="Ahn H.K."/>
            <person name="Yeam I."/>
            <person name="Giovannoni J.J."/>
            <person name="Rose J.K."/>
            <person name="Sorensen I."/>
            <person name="Lee S.J."/>
            <person name="Kim R.W."/>
            <person name="Choi I.Y."/>
            <person name="Choi B.S."/>
            <person name="Lim J.S."/>
            <person name="Lee Y.H."/>
            <person name="Choi D."/>
        </authorList>
    </citation>
    <scope>NUCLEOTIDE SEQUENCE [LARGE SCALE GENOMIC DNA]</scope>
    <source>
        <strain evidence="12">cv. CM334</strain>
    </source>
</reference>
<comment type="similarity">
    <text evidence="2">Belongs to the peptidase C19 family.</text>
</comment>
<organism evidence="11 12">
    <name type="scientific">Capsicum annuum</name>
    <name type="common">Capsicum pepper</name>
    <dbReference type="NCBI Taxonomy" id="4072"/>
    <lineage>
        <taxon>Eukaryota</taxon>
        <taxon>Viridiplantae</taxon>
        <taxon>Streptophyta</taxon>
        <taxon>Embryophyta</taxon>
        <taxon>Tracheophyta</taxon>
        <taxon>Spermatophyta</taxon>
        <taxon>Magnoliopsida</taxon>
        <taxon>eudicotyledons</taxon>
        <taxon>Gunneridae</taxon>
        <taxon>Pentapetalae</taxon>
        <taxon>asterids</taxon>
        <taxon>lamiids</taxon>
        <taxon>Solanales</taxon>
        <taxon>Solanaceae</taxon>
        <taxon>Solanoideae</taxon>
        <taxon>Capsiceae</taxon>
        <taxon>Capsicum</taxon>
    </lineage>
</organism>
<dbReference type="InterPro" id="IPR032675">
    <property type="entry name" value="LRR_dom_sf"/>
</dbReference>
<dbReference type="Proteomes" id="UP000222542">
    <property type="component" value="Unassembled WGS sequence"/>
</dbReference>
<dbReference type="PANTHER" id="PTHR24006">
    <property type="entry name" value="UBIQUITIN CARBOXYL-TERMINAL HYDROLASE"/>
    <property type="match status" value="1"/>
</dbReference>
<dbReference type="GO" id="GO:0005829">
    <property type="term" value="C:cytosol"/>
    <property type="evidence" value="ECO:0000318"/>
    <property type="project" value="GO_Central"/>
</dbReference>
<comment type="function">
    <text evidence="8">Recognizes and hydrolyzes the peptide bond at the C-terminal Gly of ubiquitin. Involved in the processing of poly-ubiquitin precursors as well as that of ubiquitinated proteins.</text>
</comment>
<dbReference type="SUPFAM" id="SSF52047">
    <property type="entry name" value="RNI-like"/>
    <property type="match status" value="1"/>
</dbReference>
<dbReference type="InterPro" id="IPR038765">
    <property type="entry name" value="Papain-like_cys_pep_sf"/>
</dbReference>
<proteinExistence type="inferred from homology"/>
<dbReference type="InterPro" id="IPR028889">
    <property type="entry name" value="USP"/>
</dbReference>
<evidence type="ECO:0000313" key="11">
    <source>
        <dbReference type="EMBL" id="PHT85396.1"/>
    </source>
</evidence>
<dbReference type="Pfam" id="PF22936">
    <property type="entry name" value="Pol_BBD"/>
    <property type="match status" value="1"/>
</dbReference>
<dbReference type="InterPro" id="IPR055411">
    <property type="entry name" value="LRR_FXL15/At3g58940/PEG3-like"/>
</dbReference>
<dbReference type="InterPro" id="IPR054722">
    <property type="entry name" value="PolX-like_BBD"/>
</dbReference>
<dbReference type="Gene3D" id="3.80.10.10">
    <property type="entry name" value="Ribonuclease Inhibitor"/>
    <property type="match status" value="1"/>
</dbReference>
<dbReference type="PANTHER" id="PTHR24006:SF747">
    <property type="entry name" value="UBIQUITIN CARBOXYL-TERMINAL HYDROLASE 20"/>
    <property type="match status" value="1"/>
</dbReference>
<dbReference type="SUPFAM" id="SSF81383">
    <property type="entry name" value="F-box domain"/>
    <property type="match status" value="1"/>
</dbReference>
<keyword evidence="6 11" id="KW-0378">Hydrolase</keyword>
<dbReference type="InterPro" id="IPR036047">
    <property type="entry name" value="F-box-like_dom_sf"/>
</dbReference>
<dbReference type="FunFam" id="3.90.70.10:FF:000116">
    <property type="entry name" value="Ubiquitin carboxyl-terminal hydrolase 20"/>
    <property type="match status" value="1"/>
</dbReference>
<dbReference type="GO" id="GO:0031647">
    <property type="term" value="P:regulation of protein stability"/>
    <property type="evidence" value="ECO:0000318"/>
    <property type="project" value="GO_Central"/>
</dbReference>
<dbReference type="Gene3D" id="3.90.70.10">
    <property type="entry name" value="Cysteine proteinases"/>
    <property type="match status" value="2"/>
</dbReference>
<dbReference type="Pfam" id="PF00443">
    <property type="entry name" value="UCH"/>
    <property type="match status" value="2"/>
</dbReference>
<evidence type="ECO:0000256" key="9">
    <source>
        <dbReference type="SAM" id="MobiDB-lite"/>
    </source>
</evidence>
<dbReference type="CDD" id="cd09272">
    <property type="entry name" value="RNase_HI_RT_Ty1"/>
    <property type="match status" value="1"/>
</dbReference>
<dbReference type="EMBL" id="AYRZ02000003">
    <property type="protein sequence ID" value="PHT85396.1"/>
    <property type="molecule type" value="Genomic_DNA"/>
</dbReference>
<evidence type="ECO:0000256" key="6">
    <source>
        <dbReference type="ARBA" id="ARBA00022801"/>
    </source>
</evidence>